<feature type="compositionally biased region" description="Acidic residues" evidence="1">
    <location>
        <begin position="24"/>
        <end position="72"/>
    </location>
</feature>
<dbReference type="STRING" id="1774968.AUC68_01380"/>
<gene>
    <name evidence="2" type="ORF">AUC68_01380</name>
</gene>
<feature type="compositionally biased region" description="Basic and acidic residues" evidence="1">
    <location>
        <begin position="73"/>
        <end position="83"/>
    </location>
</feature>
<reference evidence="2 3" key="1">
    <citation type="journal article" date="2016" name="Environ. Microbiol.">
        <title>New Methyloceanibacter diversity from North Sea sediments includes methanotroph containing solely the soluble methane monooxygenase.</title>
        <authorList>
            <person name="Vekeman B."/>
            <person name="Kerckhof F.M."/>
            <person name="Cremers G."/>
            <person name="de Vos P."/>
            <person name="Vandamme P."/>
            <person name="Boon N."/>
            <person name="Op den Camp H.J."/>
            <person name="Heylen K."/>
        </authorList>
    </citation>
    <scope>NUCLEOTIDE SEQUENCE [LARGE SCALE GENOMIC DNA]</scope>
    <source>
        <strain evidence="2 3">R-67174</strain>
    </source>
</reference>
<sequence>MAKPAAEPEAEDDTPVMGGAEVISLDEAEEAEEAGVEDEEIADIGDDDEDIPDSDDEDAFLEDDEDEDDDVTDIVKSEREDEG</sequence>
<organism evidence="2 3">
    <name type="scientific">Methyloceanibacter methanicus</name>
    <dbReference type="NCBI Taxonomy" id="1774968"/>
    <lineage>
        <taxon>Bacteria</taxon>
        <taxon>Pseudomonadati</taxon>
        <taxon>Pseudomonadota</taxon>
        <taxon>Alphaproteobacteria</taxon>
        <taxon>Hyphomicrobiales</taxon>
        <taxon>Hyphomicrobiaceae</taxon>
        <taxon>Methyloceanibacter</taxon>
    </lineage>
</organism>
<protein>
    <submittedName>
        <fullName evidence="2">Uncharacterized protein</fullName>
    </submittedName>
</protein>
<accession>A0A1E3W1Z7</accession>
<feature type="region of interest" description="Disordered" evidence="1">
    <location>
        <begin position="1"/>
        <end position="83"/>
    </location>
</feature>
<dbReference type="EMBL" id="LPWG01000010">
    <property type="protein sequence ID" value="ODR99822.1"/>
    <property type="molecule type" value="Genomic_DNA"/>
</dbReference>
<evidence type="ECO:0000313" key="3">
    <source>
        <dbReference type="Proteomes" id="UP000094501"/>
    </source>
</evidence>
<comment type="caution">
    <text evidence="2">The sequence shown here is derived from an EMBL/GenBank/DDBJ whole genome shotgun (WGS) entry which is preliminary data.</text>
</comment>
<evidence type="ECO:0000313" key="2">
    <source>
        <dbReference type="EMBL" id="ODR99822.1"/>
    </source>
</evidence>
<evidence type="ECO:0000256" key="1">
    <source>
        <dbReference type="SAM" id="MobiDB-lite"/>
    </source>
</evidence>
<name>A0A1E3W1Z7_9HYPH</name>
<proteinExistence type="predicted"/>
<keyword evidence="3" id="KW-1185">Reference proteome</keyword>
<dbReference type="AlphaFoldDB" id="A0A1E3W1Z7"/>
<dbReference type="Proteomes" id="UP000094501">
    <property type="component" value="Unassembled WGS sequence"/>
</dbReference>